<feature type="region of interest" description="Disordered" evidence="1">
    <location>
        <begin position="159"/>
        <end position="187"/>
    </location>
</feature>
<gene>
    <name evidence="2" type="ORF">NDU88_007714</name>
</gene>
<organism evidence="2 3">
    <name type="scientific">Pleurodeles waltl</name>
    <name type="common">Iberian ribbed newt</name>
    <dbReference type="NCBI Taxonomy" id="8319"/>
    <lineage>
        <taxon>Eukaryota</taxon>
        <taxon>Metazoa</taxon>
        <taxon>Chordata</taxon>
        <taxon>Craniata</taxon>
        <taxon>Vertebrata</taxon>
        <taxon>Euteleostomi</taxon>
        <taxon>Amphibia</taxon>
        <taxon>Batrachia</taxon>
        <taxon>Caudata</taxon>
        <taxon>Salamandroidea</taxon>
        <taxon>Salamandridae</taxon>
        <taxon>Pleurodelinae</taxon>
        <taxon>Pleurodeles</taxon>
    </lineage>
</organism>
<name>A0AAV7VUA3_PLEWA</name>
<feature type="compositionally biased region" description="Basic residues" evidence="1">
    <location>
        <begin position="178"/>
        <end position="187"/>
    </location>
</feature>
<feature type="region of interest" description="Disordered" evidence="1">
    <location>
        <begin position="102"/>
        <end position="143"/>
    </location>
</feature>
<evidence type="ECO:0000313" key="2">
    <source>
        <dbReference type="EMBL" id="KAJ1203933.1"/>
    </source>
</evidence>
<feature type="compositionally biased region" description="Basic and acidic residues" evidence="1">
    <location>
        <begin position="165"/>
        <end position="177"/>
    </location>
</feature>
<feature type="compositionally biased region" description="Basic and acidic residues" evidence="1">
    <location>
        <begin position="134"/>
        <end position="143"/>
    </location>
</feature>
<sequence>MGAAPDAWDSDFRDPGTEKRDDGLDGRKEEFPTATDARGEHREPENAAAAAGEGETGKSELPKARARSGERASQQETSTFRHTPGGTWLNMVRSLFQGYSSLTKNQGTGERGARQEGRVAEGGIEGETTTGTHRYRENLPERPTYHPFRSFIFRYTWESTSSQRQSREESIKNTKRETLKKKRARKT</sequence>
<evidence type="ECO:0000256" key="1">
    <source>
        <dbReference type="SAM" id="MobiDB-lite"/>
    </source>
</evidence>
<feature type="compositionally biased region" description="Basic and acidic residues" evidence="1">
    <location>
        <begin position="55"/>
        <end position="70"/>
    </location>
</feature>
<dbReference type="AlphaFoldDB" id="A0AAV7VUA3"/>
<reference evidence="2" key="1">
    <citation type="journal article" date="2022" name="bioRxiv">
        <title>Sequencing and chromosome-scale assembly of the giantPleurodeles waltlgenome.</title>
        <authorList>
            <person name="Brown T."/>
            <person name="Elewa A."/>
            <person name="Iarovenko S."/>
            <person name="Subramanian E."/>
            <person name="Araus A.J."/>
            <person name="Petzold A."/>
            <person name="Susuki M."/>
            <person name="Suzuki K.-i.T."/>
            <person name="Hayashi T."/>
            <person name="Toyoda A."/>
            <person name="Oliveira C."/>
            <person name="Osipova E."/>
            <person name="Leigh N.D."/>
            <person name="Simon A."/>
            <person name="Yun M.H."/>
        </authorList>
    </citation>
    <scope>NUCLEOTIDE SEQUENCE</scope>
    <source>
        <strain evidence="2">20211129_DDA</strain>
        <tissue evidence="2">Liver</tissue>
    </source>
</reference>
<keyword evidence="3" id="KW-1185">Reference proteome</keyword>
<dbReference type="EMBL" id="JANPWB010000003">
    <property type="protein sequence ID" value="KAJ1203933.1"/>
    <property type="molecule type" value="Genomic_DNA"/>
</dbReference>
<accession>A0AAV7VUA3</accession>
<feature type="compositionally biased region" description="Basic and acidic residues" evidence="1">
    <location>
        <begin position="10"/>
        <end position="45"/>
    </location>
</feature>
<feature type="compositionally biased region" description="Polar residues" evidence="1">
    <location>
        <begin position="71"/>
        <end position="81"/>
    </location>
</feature>
<proteinExistence type="predicted"/>
<comment type="caution">
    <text evidence="2">The sequence shown here is derived from an EMBL/GenBank/DDBJ whole genome shotgun (WGS) entry which is preliminary data.</text>
</comment>
<protein>
    <submittedName>
        <fullName evidence="2">Uncharacterized protein</fullName>
    </submittedName>
</protein>
<dbReference type="Proteomes" id="UP001066276">
    <property type="component" value="Chromosome 2_1"/>
</dbReference>
<evidence type="ECO:0000313" key="3">
    <source>
        <dbReference type="Proteomes" id="UP001066276"/>
    </source>
</evidence>
<feature type="region of interest" description="Disordered" evidence="1">
    <location>
        <begin position="1"/>
        <end position="88"/>
    </location>
</feature>